<dbReference type="AlphaFoldDB" id="A0A9N9P0E8"/>
<feature type="non-terminal residue" evidence="1">
    <location>
        <position position="46"/>
    </location>
</feature>
<gene>
    <name evidence="1" type="ORF">RFULGI_LOCUS15204</name>
</gene>
<keyword evidence="2" id="KW-1185">Reference proteome</keyword>
<evidence type="ECO:0000313" key="1">
    <source>
        <dbReference type="EMBL" id="CAG8773026.1"/>
    </source>
</evidence>
<feature type="non-terminal residue" evidence="1">
    <location>
        <position position="1"/>
    </location>
</feature>
<proteinExistence type="predicted"/>
<accession>A0A9N9P0E8</accession>
<reference evidence="1" key="1">
    <citation type="submission" date="2021-06" db="EMBL/GenBank/DDBJ databases">
        <authorList>
            <person name="Kallberg Y."/>
            <person name="Tangrot J."/>
            <person name="Rosling A."/>
        </authorList>
    </citation>
    <scope>NUCLEOTIDE SEQUENCE</scope>
    <source>
        <strain evidence="1">IN212</strain>
    </source>
</reference>
<dbReference type="Proteomes" id="UP000789396">
    <property type="component" value="Unassembled WGS sequence"/>
</dbReference>
<sequence>HRNRLARESYACRRSLLTAEQLEYQRARQREAYRLCTEAESSEQIE</sequence>
<dbReference type="OrthoDB" id="2447509at2759"/>
<name>A0A9N9P0E8_9GLOM</name>
<organism evidence="1 2">
    <name type="scientific">Racocetra fulgida</name>
    <dbReference type="NCBI Taxonomy" id="60492"/>
    <lineage>
        <taxon>Eukaryota</taxon>
        <taxon>Fungi</taxon>
        <taxon>Fungi incertae sedis</taxon>
        <taxon>Mucoromycota</taxon>
        <taxon>Glomeromycotina</taxon>
        <taxon>Glomeromycetes</taxon>
        <taxon>Diversisporales</taxon>
        <taxon>Gigasporaceae</taxon>
        <taxon>Racocetra</taxon>
    </lineage>
</organism>
<dbReference type="EMBL" id="CAJVPZ010047759">
    <property type="protein sequence ID" value="CAG8773026.1"/>
    <property type="molecule type" value="Genomic_DNA"/>
</dbReference>
<protein>
    <submittedName>
        <fullName evidence="1">923_t:CDS:1</fullName>
    </submittedName>
</protein>
<comment type="caution">
    <text evidence="1">The sequence shown here is derived from an EMBL/GenBank/DDBJ whole genome shotgun (WGS) entry which is preliminary data.</text>
</comment>
<evidence type="ECO:0000313" key="2">
    <source>
        <dbReference type="Proteomes" id="UP000789396"/>
    </source>
</evidence>